<organism evidence="3 4">
    <name type="scientific">Amaricoccus macauensis</name>
    <dbReference type="NCBI Taxonomy" id="57001"/>
    <lineage>
        <taxon>Bacteria</taxon>
        <taxon>Pseudomonadati</taxon>
        <taxon>Pseudomonadota</taxon>
        <taxon>Alphaproteobacteria</taxon>
        <taxon>Rhodobacterales</taxon>
        <taxon>Paracoccaceae</taxon>
        <taxon>Amaricoccus</taxon>
    </lineage>
</organism>
<gene>
    <name evidence="3" type="ORF">HNP73_002964</name>
</gene>
<dbReference type="InterPro" id="IPR015943">
    <property type="entry name" value="WD40/YVTN_repeat-like_dom_sf"/>
</dbReference>
<evidence type="ECO:0000259" key="2">
    <source>
        <dbReference type="Pfam" id="PF13360"/>
    </source>
</evidence>
<dbReference type="Proteomes" id="UP000549457">
    <property type="component" value="Unassembled WGS sequence"/>
</dbReference>
<feature type="domain" description="Pyrrolo-quinoline quinone repeat" evidence="2">
    <location>
        <begin position="377"/>
        <end position="436"/>
    </location>
</feature>
<name>A0A840SM07_9RHOB</name>
<feature type="domain" description="Pyrrolo-quinoline quinone repeat" evidence="2">
    <location>
        <begin position="115"/>
        <end position="350"/>
    </location>
</feature>
<comment type="caution">
    <text evidence="3">The sequence shown here is derived from an EMBL/GenBank/DDBJ whole genome shotgun (WGS) entry which is preliminary data.</text>
</comment>
<sequence length="437" mass="44792">MPRVLPAAAMLLLGLAACSQSNGPLPGVRLPVREEVVAPTAGPDQAKPIAIPAAVMNAEWTHRNGASAGRLVNPALRPVPELIWSVPIGEGDARRRRILTGPIAAQGLIFTLDAGGQLTAVSRSGQIAWTKSLVPPGQMEDNGPGGGFAEADGVLYVTTGFGDVFALQPATGATIWQRTLSAPVQAAPAVADGRVIVVQRDDNGFALDARSGEILWQVQGTGGTGIMGGSSPAVNGQLAVIPFASGEVLGVLARNGLTIWGTAITGGRPQNVRSAIIDVSGAPVVDGDAIFASNQAGRTTRIDAATGERAWTMDEGSYGPAWPVGGSIFLLSDEGALVRADAATGDYIWQVSLPEWFPYGGLFGRGKPSRAVPYFGPVLAGGRIWVASGDGVLRAFSPVDGSRLVEIAIPGGAAAQPAVAGGVMYIVTTDGKLLAFQ</sequence>
<dbReference type="SUPFAM" id="SSF50998">
    <property type="entry name" value="Quinoprotein alcohol dehydrogenase-like"/>
    <property type="match status" value="1"/>
</dbReference>
<feature type="signal peptide" evidence="1">
    <location>
        <begin position="1"/>
        <end position="21"/>
    </location>
</feature>
<dbReference type="Gene3D" id="2.130.10.10">
    <property type="entry name" value="YVTN repeat-like/Quinoprotein amine dehydrogenase"/>
    <property type="match status" value="1"/>
</dbReference>
<dbReference type="RefSeq" id="WP_184151160.1">
    <property type="nucleotide sequence ID" value="NZ_JACHFM010000003.1"/>
</dbReference>
<evidence type="ECO:0000313" key="3">
    <source>
        <dbReference type="EMBL" id="MBB5223017.1"/>
    </source>
</evidence>
<keyword evidence="1" id="KW-0732">Signal</keyword>
<keyword evidence="4" id="KW-1185">Reference proteome</keyword>
<dbReference type="PANTHER" id="PTHR34512:SF30">
    <property type="entry name" value="OUTER MEMBRANE PROTEIN ASSEMBLY FACTOR BAMB"/>
    <property type="match status" value="1"/>
</dbReference>
<dbReference type="Pfam" id="PF13360">
    <property type="entry name" value="PQQ_2"/>
    <property type="match status" value="2"/>
</dbReference>
<dbReference type="InterPro" id="IPR011047">
    <property type="entry name" value="Quinoprotein_ADH-like_sf"/>
</dbReference>
<evidence type="ECO:0000256" key="1">
    <source>
        <dbReference type="SAM" id="SignalP"/>
    </source>
</evidence>
<feature type="chain" id="PRO_5032487266" evidence="1">
    <location>
        <begin position="22"/>
        <end position="437"/>
    </location>
</feature>
<accession>A0A840SM07</accession>
<protein>
    <submittedName>
        <fullName evidence="3">Outer membrane protein assembly factor BamB</fullName>
    </submittedName>
</protein>
<dbReference type="SMART" id="SM00564">
    <property type="entry name" value="PQQ"/>
    <property type="match status" value="6"/>
</dbReference>
<dbReference type="PANTHER" id="PTHR34512">
    <property type="entry name" value="CELL SURFACE PROTEIN"/>
    <property type="match status" value="1"/>
</dbReference>
<dbReference type="AlphaFoldDB" id="A0A840SM07"/>
<dbReference type="EMBL" id="JACHFM010000003">
    <property type="protein sequence ID" value="MBB5223017.1"/>
    <property type="molecule type" value="Genomic_DNA"/>
</dbReference>
<dbReference type="InterPro" id="IPR002372">
    <property type="entry name" value="PQQ_rpt_dom"/>
</dbReference>
<dbReference type="PROSITE" id="PS51257">
    <property type="entry name" value="PROKAR_LIPOPROTEIN"/>
    <property type="match status" value="1"/>
</dbReference>
<evidence type="ECO:0000313" key="4">
    <source>
        <dbReference type="Proteomes" id="UP000549457"/>
    </source>
</evidence>
<proteinExistence type="predicted"/>
<dbReference type="InterPro" id="IPR018391">
    <property type="entry name" value="PQQ_b-propeller_rpt"/>
</dbReference>
<reference evidence="3 4" key="1">
    <citation type="submission" date="2020-08" db="EMBL/GenBank/DDBJ databases">
        <title>Genomic Encyclopedia of Type Strains, Phase IV (KMG-IV): sequencing the most valuable type-strain genomes for metagenomic binning, comparative biology and taxonomic classification.</title>
        <authorList>
            <person name="Goeker M."/>
        </authorList>
    </citation>
    <scope>NUCLEOTIDE SEQUENCE [LARGE SCALE GENOMIC DNA]</scope>
    <source>
        <strain evidence="3 4">DSM 101730</strain>
    </source>
</reference>